<dbReference type="GO" id="GO:0046872">
    <property type="term" value="F:metal ion binding"/>
    <property type="evidence" value="ECO:0007669"/>
    <property type="project" value="UniProtKB-KW"/>
</dbReference>
<gene>
    <name evidence="4" type="primary">Lancl3</name>
    <name evidence="4" type="ORF">B7P43_G02053</name>
</gene>
<evidence type="ECO:0000313" key="4">
    <source>
        <dbReference type="EMBL" id="PNF30948.1"/>
    </source>
</evidence>
<dbReference type="GO" id="GO:0005886">
    <property type="term" value="C:plasma membrane"/>
    <property type="evidence" value="ECO:0007669"/>
    <property type="project" value="TreeGrafter"/>
</dbReference>
<dbReference type="PRINTS" id="PR01950">
    <property type="entry name" value="LANCSUPER"/>
</dbReference>
<evidence type="ECO:0000313" key="5">
    <source>
        <dbReference type="Proteomes" id="UP000235965"/>
    </source>
</evidence>
<reference evidence="4 5" key="1">
    <citation type="submission" date="2017-12" db="EMBL/GenBank/DDBJ databases">
        <title>Hemimetabolous genomes reveal molecular basis of termite eusociality.</title>
        <authorList>
            <person name="Harrison M.C."/>
            <person name="Jongepier E."/>
            <person name="Robertson H.M."/>
            <person name="Arning N."/>
            <person name="Bitard-Feildel T."/>
            <person name="Chao H."/>
            <person name="Childers C.P."/>
            <person name="Dinh H."/>
            <person name="Doddapaneni H."/>
            <person name="Dugan S."/>
            <person name="Gowin J."/>
            <person name="Greiner C."/>
            <person name="Han Y."/>
            <person name="Hu H."/>
            <person name="Hughes D.S.T."/>
            <person name="Huylmans A.-K."/>
            <person name="Kemena C."/>
            <person name="Kremer L.P.M."/>
            <person name="Lee S.L."/>
            <person name="Lopez-Ezquerra A."/>
            <person name="Mallet L."/>
            <person name="Monroy-Kuhn J.M."/>
            <person name="Moser A."/>
            <person name="Murali S.C."/>
            <person name="Muzny D.M."/>
            <person name="Otani S."/>
            <person name="Piulachs M.-D."/>
            <person name="Poelchau M."/>
            <person name="Qu J."/>
            <person name="Schaub F."/>
            <person name="Wada-Katsumata A."/>
            <person name="Worley K.C."/>
            <person name="Xie Q."/>
            <person name="Ylla G."/>
            <person name="Poulsen M."/>
            <person name="Gibbs R.A."/>
            <person name="Schal C."/>
            <person name="Richards S."/>
            <person name="Belles X."/>
            <person name="Korb J."/>
            <person name="Bornberg-Bauer E."/>
        </authorList>
    </citation>
    <scope>NUCLEOTIDE SEQUENCE [LARGE SCALE GENOMIC DNA]</scope>
    <source>
        <tissue evidence="4">Whole body</tissue>
    </source>
</reference>
<dbReference type="PRINTS" id="PR01951">
    <property type="entry name" value="LANCEUKARYTE"/>
</dbReference>
<name>A0A2J7QQT4_9NEOP</name>
<dbReference type="AlphaFoldDB" id="A0A2J7QQT4"/>
<dbReference type="InterPro" id="IPR012341">
    <property type="entry name" value="6hp_glycosidase-like_sf"/>
</dbReference>
<dbReference type="GO" id="GO:0005975">
    <property type="term" value="P:carbohydrate metabolic process"/>
    <property type="evidence" value="ECO:0007669"/>
    <property type="project" value="InterPro"/>
</dbReference>
<protein>
    <recommendedName>
        <fullName evidence="2">LanC-like protein 3 homolog</fullName>
    </recommendedName>
</protein>
<dbReference type="SUPFAM" id="SSF158745">
    <property type="entry name" value="LanC-like"/>
    <property type="match status" value="1"/>
</dbReference>
<dbReference type="CDD" id="cd04794">
    <property type="entry name" value="euk_LANCL"/>
    <property type="match status" value="1"/>
</dbReference>
<dbReference type="Pfam" id="PF05147">
    <property type="entry name" value="LANC_like"/>
    <property type="match status" value="1"/>
</dbReference>
<sequence length="446" mass="49953">MLNLRNVSLLFSAVVSKVQNLQVRKIQKSSSMSMPKRYFVNTLPDYEVHSNRFTERNWKSKIHDTVNVITDRQKPSVKAADGGLYVGIAGIGYMFYQMSLSPTFVEEKSNLLRKGLEYIEPALAYAQRHNTDKSKKSAFLLGNAGIYAVATALYHAVGDKGNADHYFKAYIDSAANCKPLNFLHCGGDELFVGRAGYLCGVLWLEKVFGKGMFPAKDVNEICSCIVQSGRNKAQRYRSPCPLMFSYYDVEYLGAAHGLCAILQMLLSFPAYLHSDSRAEQDVKASVDYLLGLQSRSGNFPCATDEIGNRARPETDELVHWCHGAPGVVYLMAKAYLYWKEDKYLRSCIKCGDLVWIKGLLKKGPGICHGVAGSGYVFLLLYRLTGDEKYLHRAHAFADFIFSPEFSQEARKPDSPYSLYEGLAGTVCYLVDLLKPDQAAFPFFDVF</sequence>
<dbReference type="PANTHER" id="PTHR12736:SF7">
    <property type="entry name" value="LANC-LIKE PROTEIN 3"/>
    <property type="match status" value="1"/>
</dbReference>
<dbReference type="Gene3D" id="1.50.10.10">
    <property type="match status" value="1"/>
</dbReference>
<dbReference type="InParanoid" id="A0A2J7QQT4"/>
<accession>A0A2J7QQT4</accession>
<dbReference type="Proteomes" id="UP000235965">
    <property type="component" value="Unassembled WGS sequence"/>
</dbReference>
<organism evidence="4 5">
    <name type="scientific">Cryptotermes secundus</name>
    <dbReference type="NCBI Taxonomy" id="105785"/>
    <lineage>
        <taxon>Eukaryota</taxon>
        <taxon>Metazoa</taxon>
        <taxon>Ecdysozoa</taxon>
        <taxon>Arthropoda</taxon>
        <taxon>Hexapoda</taxon>
        <taxon>Insecta</taxon>
        <taxon>Pterygota</taxon>
        <taxon>Neoptera</taxon>
        <taxon>Polyneoptera</taxon>
        <taxon>Dictyoptera</taxon>
        <taxon>Blattodea</taxon>
        <taxon>Blattoidea</taxon>
        <taxon>Termitoidae</taxon>
        <taxon>Kalotermitidae</taxon>
        <taxon>Cryptotermitinae</taxon>
        <taxon>Cryptotermes</taxon>
    </lineage>
</organism>
<dbReference type="EMBL" id="NEVH01012082">
    <property type="protein sequence ID" value="PNF30948.1"/>
    <property type="molecule type" value="Genomic_DNA"/>
</dbReference>
<comment type="similarity">
    <text evidence="1">Belongs to the LanC-like protein family.</text>
</comment>
<dbReference type="GO" id="GO:0031179">
    <property type="term" value="P:peptide modification"/>
    <property type="evidence" value="ECO:0007669"/>
    <property type="project" value="InterPro"/>
</dbReference>
<feature type="binding site" evidence="3">
    <location>
        <position position="367"/>
    </location>
    <ligand>
        <name>Zn(2+)</name>
        <dbReference type="ChEBI" id="CHEBI:29105"/>
    </ligand>
</feature>
<feature type="binding site" evidence="3">
    <location>
        <position position="368"/>
    </location>
    <ligand>
        <name>Zn(2+)</name>
        <dbReference type="ChEBI" id="CHEBI:29105"/>
    </ligand>
</feature>
<dbReference type="FunCoup" id="A0A2J7QQT4">
    <property type="interactions" value="154"/>
</dbReference>
<keyword evidence="5" id="KW-1185">Reference proteome</keyword>
<dbReference type="FunFam" id="1.50.10.10:FF:000012">
    <property type="entry name" value="LanC-like protein 3"/>
    <property type="match status" value="1"/>
</dbReference>
<evidence type="ECO:0000256" key="2">
    <source>
        <dbReference type="ARBA" id="ARBA00069999"/>
    </source>
</evidence>
<dbReference type="OrthoDB" id="10257263at2759"/>
<evidence type="ECO:0000256" key="1">
    <source>
        <dbReference type="ARBA" id="ARBA00007179"/>
    </source>
</evidence>
<dbReference type="InterPro" id="IPR007822">
    <property type="entry name" value="LANC-like"/>
</dbReference>
<keyword evidence="3" id="KW-0479">Metal-binding</keyword>
<keyword evidence="3" id="KW-0862">Zinc</keyword>
<dbReference type="SMART" id="SM01260">
    <property type="entry name" value="LANC_like"/>
    <property type="match status" value="1"/>
</dbReference>
<dbReference type="InterPro" id="IPR020464">
    <property type="entry name" value="LanC-like_prot_euk"/>
</dbReference>
<dbReference type="PANTHER" id="PTHR12736">
    <property type="entry name" value="LANC-LIKE PROTEIN"/>
    <property type="match status" value="1"/>
</dbReference>
<evidence type="ECO:0000256" key="3">
    <source>
        <dbReference type="PIRSR" id="PIRSR607822-1"/>
    </source>
</evidence>
<proteinExistence type="inferred from homology"/>
<comment type="caution">
    <text evidence="4">The sequence shown here is derived from an EMBL/GenBank/DDBJ whole genome shotgun (WGS) entry which is preliminary data.</text>
</comment>
<feature type="binding site" evidence="3">
    <location>
        <position position="321"/>
    </location>
    <ligand>
        <name>Zn(2+)</name>
        <dbReference type="ChEBI" id="CHEBI:29105"/>
    </ligand>
</feature>